<dbReference type="GO" id="GO:0006511">
    <property type="term" value="P:ubiquitin-dependent protein catabolic process"/>
    <property type="evidence" value="ECO:0007669"/>
    <property type="project" value="InterPro"/>
</dbReference>
<organism evidence="4 5">
    <name type="scientific">Ancylostoma ceylanicum</name>
    <dbReference type="NCBI Taxonomy" id="53326"/>
    <lineage>
        <taxon>Eukaryota</taxon>
        <taxon>Metazoa</taxon>
        <taxon>Ecdysozoa</taxon>
        <taxon>Nematoda</taxon>
        <taxon>Chromadorea</taxon>
        <taxon>Rhabditida</taxon>
        <taxon>Rhabditina</taxon>
        <taxon>Rhabditomorpha</taxon>
        <taxon>Strongyloidea</taxon>
        <taxon>Ancylostomatidae</taxon>
        <taxon>Ancylostomatinae</taxon>
        <taxon>Ancylostoma</taxon>
    </lineage>
</organism>
<name>A0A016WPM8_9BILA</name>
<dbReference type="OrthoDB" id="27073at2759"/>
<keyword evidence="5" id="KW-1185">Reference proteome</keyword>
<dbReference type="InterPro" id="IPR016159">
    <property type="entry name" value="Cullin_repeat-like_dom_sf"/>
</dbReference>
<dbReference type="EMBL" id="JARK01000157">
    <property type="protein sequence ID" value="EYC41779.1"/>
    <property type="molecule type" value="Genomic_DNA"/>
</dbReference>
<comment type="similarity">
    <text evidence="1">Belongs to the cullin family.</text>
</comment>
<feature type="domain" description="Cullin N-terminal" evidence="3">
    <location>
        <begin position="1"/>
        <end position="85"/>
    </location>
</feature>
<keyword evidence="2" id="KW-0833">Ubl conjugation pathway</keyword>
<dbReference type="PANTHER" id="PTHR11932">
    <property type="entry name" value="CULLIN"/>
    <property type="match status" value="1"/>
</dbReference>
<dbReference type="AlphaFoldDB" id="A0A016WPM8"/>
<evidence type="ECO:0000313" key="4">
    <source>
        <dbReference type="EMBL" id="EYC41779.1"/>
    </source>
</evidence>
<evidence type="ECO:0000259" key="3">
    <source>
        <dbReference type="Pfam" id="PF00888"/>
    </source>
</evidence>
<dbReference type="SUPFAM" id="SSF74788">
    <property type="entry name" value="Cullin repeat-like"/>
    <property type="match status" value="1"/>
</dbReference>
<dbReference type="STRING" id="53326.A0A016WPM8"/>
<evidence type="ECO:0000256" key="1">
    <source>
        <dbReference type="ARBA" id="ARBA00006019"/>
    </source>
</evidence>
<accession>A0A016WPM8</accession>
<comment type="caution">
    <text evidence="4">The sequence shown here is derived from an EMBL/GenBank/DDBJ whole genome shotgun (WGS) entry which is preliminary data.</text>
</comment>
<dbReference type="InterPro" id="IPR045093">
    <property type="entry name" value="Cullin"/>
</dbReference>
<dbReference type="Pfam" id="PF00888">
    <property type="entry name" value="Cullin"/>
    <property type="match status" value="1"/>
</dbReference>
<dbReference type="GO" id="GO:0031625">
    <property type="term" value="F:ubiquitin protein ligase binding"/>
    <property type="evidence" value="ECO:0007669"/>
    <property type="project" value="InterPro"/>
</dbReference>
<evidence type="ECO:0000313" key="5">
    <source>
        <dbReference type="Proteomes" id="UP000024635"/>
    </source>
</evidence>
<evidence type="ECO:0000256" key="2">
    <source>
        <dbReference type="ARBA" id="ARBA00022786"/>
    </source>
</evidence>
<gene>
    <name evidence="4" type="primary">Acey_s0557.g3398</name>
    <name evidence="4" type="ORF">Y032_0557g3398</name>
</gene>
<dbReference type="Proteomes" id="UP000024635">
    <property type="component" value="Unassembled WGS sequence"/>
</dbReference>
<sequence length="141" mass="15497">MYRLLKPIPSGLLVMAKEFEDYVRKKGLDVISTICGENIPQQFVDNVLKVHEKFHAMKTEVFMDDGDFAGALDKALQSVVNVKEGSGPPRASERDHTDFIQSALPAPYRDSEYASVDIVHARLPISISQPLIADGGALKIG</sequence>
<dbReference type="InterPro" id="IPR001373">
    <property type="entry name" value="Cullin_N"/>
</dbReference>
<proteinExistence type="inferred from homology"/>
<protein>
    <recommendedName>
        <fullName evidence="3">Cullin N-terminal domain-containing protein</fullName>
    </recommendedName>
</protein>
<reference evidence="5" key="1">
    <citation type="journal article" date="2015" name="Nat. Genet.">
        <title>The genome and transcriptome of the zoonotic hookworm Ancylostoma ceylanicum identify infection-specific gene families.</title>
        <authorList>
            <person name="Schwarz E.M."/>
            <person name="Hu Y."/>
            <person name="Antoshechkin I."/>
            <person name="Miller M.M."/>
            <person name="Sternberg P.W."/>
            <person name="Aroian R.V."/>
        </authorList>
    </citation>
    <scope>NUCLEOTIDE SEQUENCE</scope>
    <source>
        <strain evidence="5">HY135</strain>
    </source>
</reference>
<dbReference type="Gene3D" id="1.20.1310.10">
    <property type="entry name" value="Cullin Repeats"/>
    <property type="match status" value="1"/>
</dbReference>